<comment type="caution">
    <text evidence="1">The sequence shown here is derived from an EMBL/GenBank/DDBJ whole genome shotgun (WGS) entry which is preliminary data.</text>
</comment>
<gene>
    <name evidence="1" type="ORF">MtrunA17_Chr5g0434611</name>
</gene>
<evidence type="ECO:0000313" key="1">
    <source>
        <dbReference type="EMBL" id="RHN56914.1"/>
    </source>
</evidence>
<name>A0A396HYA3_MEDTR</name>
<protein>
    <submittedName>
        <fullName evidence="1">Uncharacterized protein</fullName>
    </submittedName>
</protein>
<accession>A0A396HYA3</accession>
<organism evidence="1">
    <name type="scientific">Medicago truncatula</name>
    <name type="common">Barrel medic</name>
    <name type="synonym">Medicago tribuloides</name>
    <dbReference type="NCBI Taxonomy" id="3880"/>
    <lineage>
        <taxon>Eukaryota</taxon>
        <taxon>Viridiplantae</taxon>
        <taxon>Streptophyta</taxon>
        <taxon>Embryophyta</taxon>
        <taxon>Tracheophyta</taxon>
        <taxon>Spermatophyta</taxon>
        <taxon>Magnoliopsida</taxon>
        <taxon>eudicotyledons</taxon>
        <taxon>Gunneridae</taxon>
        <taxon>Pentapetalae</taxon>
        <taxon>rosids</taxon>
        <taxon>fabids</taxon>
        <taxon>Fabales</taxon>
        <taxon>Fabaceae</taxon>
        <taxon>Papilionoideae</taxon>
        <taxon>50 kb inversion clade</taxon>
        <taxon>NPAAA clade</taxon>
        <taxon>Hologalegina</taxon>
        <taxon>IRL clade</taxon>
        <taxon>Trifolieae</taxon>
        <taxon>Medicago</taxon>
    </lineage>
</organism>
<dbReference type="Gramene" id="rna32379">
    <property type="protein sequence ID" value="RHN56914.1"/>
    <property type="gene ID" value="gene32379"/>
</dbReference>
<dbReference type="Proteomes" id="UP000265566">
    <property type="component" value="Chromosome 5"/>
</dbReference>
<reference evidence="1" key="1">
    <citation type="journal article" date="2018" name="Nat. Plants">
        <title>Whole-genome landscape of Medicago truncatula symbiotic genes.</title>
        <authorList>
            <person name="Pecrix Y."/>
            <person name="Gamas P."/>
            <person name="Carrere S."/>
        </authorList>
    </citation>
    <scope>NUCLEOTIDE SEQUENCE</scope>
    <source>
        <tissue evidence="1">Leaves</tissue>
    </source>
</reference>
<proteinExistence type="predicted"/>
<dbReference type="EMBL" id="PSQE01000005">
    <property type="protein sequence ID" value="RHN56914.1"/>
    <property type="molecule type" value="Genomic_DNA"/>
</dbReference>
<dbReference type="AlphaFoldDB" id="A0A396HYA3"/>
<sequence>MKIYKVCINWNYLKNHLTGKLIKNMKVAKVAKLTRVYAITMESKLSLKQRETQTHFPCTNVEYGILNLMLPLSRKR</sequence>